<evidence type="ECO:0000313" key="2">
    <source>
        <dbReference type="EMBL" id="ACI64761.1"/>
    </source>
</evidence>
<sequence>MKYPYPSIALLFLVYAAEQASCFNIVLFPHQALLSILSTRRRTQTQPLPQLKSPPTTLFNAMERLHDSSTNAFGSLEHMYTLNDIDDITQKIADDEWTALGSAIAETMLETILDVCDEVIKKMGWVERMSVTNKIAEDIASTVEKLLRQELRYIAGDTTFDYNGQHLSLLVLSSISEAIEAYCGITNINAPFFSLNYEMEHRIRNRRKELLTKHAKGYESVKDVEKDIEDSRKEWVRVVLGNKAASNYRFGEVLTKVGREEKHKTDGRSKFLSALLIMPW</sequence>
<dbReference type="Proteomes" id="UP000001449">
    <property type="component" value="Chromosome 7"/>
</dbReference>
<name>B5YP94_THAPS</name>
<organism evidence="2 3">
    <name type="scientific">Thalassiosira pseudonana</name>
    <name type="common">Marine diatom</name>
    <name type="synonym">Cyclotella nana</name>
    <dbReference type="NCBI Taxonomy" id="35128"/>
    <lineage>
        <taxon>Eukaryota</taxon>
        <taxon>Sar</taxon>
        <taxon>Stramenopiles</taxon>
        <taxon>Ochrophyta</taxon>
        <taxon>Bacillariophyta</taxon>
        <taxon>Coscinodiscophyceae</taxon>
        <taxon>Thalassiosirophycidae</taxon>
        <taxon>Thalassiosirales</taxon>
        <taxon>Thalassiosiraceae</taxon>
        <taxon>Thalassiosira</taxon>
    </lineage>
</organism>
<feature type="signal peptide" evidence="1">
    <location>
        <begin position="1"/>
        <end position="22"/>
    </location>
</feature>
<dbReference type="HOGENOM" id="CLU_995667_0_0_1"/>
<keyword evidence="3" id="KW-1185">Reference proteome</keyword>
<dbReference type="KEGG" id="tps:THAPS_6701"/>
<accession>B5YP94</accession>
<evidence type="ECO:0000256" key="1">
    <source>
        <dbReference type="SAM" id="SignalP"/>
    </source>
</evidence>
<evidence type="ECO:0000313" key="3">
    <source>
        <dbReference type="Proteomes" id="UP000001449"/>
    </source>
</evidence>
<dbReference type="PaxDb" id="35128-Thaps6701"/>
<gene>
    <name evidence="2" type="ORF">THAPS_6701</name>
</gene>
<dbReference type="EMBL" id="CP001160">
    <property type="protein sequence ID" value="ACI64761.1"/>
    <property type="molecule type" value="Genomic_DNA"/>
</dbReference>
<dbReference type="GeneID" id="7446621"/>
<keyword evidence="1" id="KW-0732">Signal</keyword>
<protein>
    <submittedName>
        <fullName evidence="2">Uncharacterized protein</fullName>
    </submittedName>
</protein>
<feature type="chain" id="PRO_5002841420" evidence="1">
    <location>
        <begin position="23"/>
        <end position="280"/>
    </location>
</feature>
<dbReference type="InParanoid" id="B5YP94"/>
<proteinExistence type="predicted"/>
<reference evidence="2 3" key="2">
    <citation type="journal article" date="2008" name="Nature">
        <title>The Phaeodactylum genome reveals the evolutionary history of diatom genomes.</title>
        <authorList>
            <person name="Bowler C."/>
            <person name="Allen A.E."/>
            <person name="Badger J.H."/>
            <person name="Grimwood J."/>
            <person name="Jabbari K."/>
            <person name="Kuo A."/>
            <person name="Maheswari U."/>
            <person name="Martens C."/>
            <person name="Maumus F."/>
            <person name="Otillar R.P."/>
            <person name="Rayko E."/>
            <person name="Salamov A."/>
            <person name="Vandepoele K."/>
            <person name="Beszteri B."/>
            <person name="Gruber A."/>
            <person name="Heijde M."/>
            <person name="Katinka M."/>
            <person name="Mock T."/>
            <person name="Valentin K."/>
            <person name="Verret F."/>
            <person name="Berges J.A."/>
            <person name="Brownlee C."/>
            <person name="Cadoret J.P."/>
            <person name="Chiovitti A."/>
            <person name="Choi C.J."/>
            <person name="Coesel S."/>
            <person name="De Martino A."/>
            <person name="Detter J.C."/>
            <person name="Durkin C."/>
            <person name="Falciatore A."/>
            <person name="Fournet J."/>
            <person name="Haruta M."/>
            <person name="Huysman M.J."/>
            <person name="Jenkins B.D."/>
            <person name="Jiroutova K."/>
            <person name="Jorgensen R.E."/>
            <person name="Joubert Y."/>
            <person name="Kaplan A."/>
            <person name="Kroger N."/>
            <person name="Kroth P.G."/>
            <person name="La Roche J."/>
            <person name="Lindquist E."/>
            <person name="Lommer M."/>
            <person name="Martin-Jezequel V."/>
            <person name="Lopez P.J."/>
            <person name="Lucas S."/>
            <person name="Mangogna M."/>
            <person name="McGinnis K."/>
            <person name="Medlin L.K."/>
            <person name="Montsant A."/>
            <person name="Oudot-Le Secq M.P."/>
            <person name="Napoli C."/>
            <person name="Obornik M."/>
            <person name="Parker M.S."/>
            <person name="Petit J.L."/>
            <person name="Porcel B.M."/>
            <person name="Poulsen N."/>
            <person name="Robison M."/>
            <person name="Rychlewski L."/>
            <person name="Rynearson T.A."/>
            <person name="Schmutz J."/>
            <person name="Shapiro H."/>
            <person name="Siaut M."/>
            <person name="Stanley M."/>
            <person name="Sussman M.R."/>
            <person name="Taylor A.R."/>
            <person name="Vardi A."/>
            <person name="von Dassow P."/>
            <person name="Vyverman W."/>
            <person name="Willis A."/>
            <person name="Wyrwicz L.S."/>
            <person name="Rokhsar D.S."/>
            <person name="Weissenbach J."/>
            <person name="Armbrust E.V."/>
            <person name="Green B.R."/>
            <person name="Van de Peer Y."/>
            <person name="Grigoriev I.V."/>
        </authorList>
    </citation>
    <scope>NUCLEOTIDE SEQUENCE [LARGE SCALE GENOMIC DNA]</scope>
    <source>
        <strain evidence="2 3">CCMP1335</strain>
    </source>
</reference>
<reference evidence="2 3" key="1">
    <citation type="journal article" date="2004" name="Science">
        <title>The genome of the diatom Thalassiosira pseudonana: ecology, evolution, and metabolism.</title>
        <authorList>
            <person name="Armbrust E.V."/>
            <person name="Berges J.A."/>
            <person name="Bowler C."/>
            <person name="Green B.R."/>
            <person name="Martinez D."/>
            <person name="Putnam N.H."/>
            <person name="Zhou S."/>
            <person name="Allen A.E."/>
            <person name="Apt K.E."/>
            <person name="Bechner M."/>
            <person name="Brzezinski M.A."/>
            <person name="Chaal B.K."/>
            <person name="Chiovitti A."/>
            <person name="Davis A.K."/>
            <person name="Demarest M.S."/>
            <person name="Detter J.C."/>
            <person name="Glavina T."/>
            <person name="Goodstein D."/>
            <person name="Hadi M.Z."/>
            <person name="Hellsten U."/>
            <person name="Hildebrand M."/>
            <person name="Jenkins B.D."/>
            <person name="Jurka J."/>
            <person name="Kapitonov V.V."/>
            <person name="Kroger N."/>
            <person name="Lau W.W."/>
            <person name="Lane T.W."/>
            <person name="Larimer F.W."/>
            <person name="Lippmeier J.C."/>
            <person name="Lucas S."/>
            <person name="Medina M."/>
            <person name="Montsant A."/>
            <person name="Obornik M."/>
            <person name="Parker M.S."/>
            <person name="Palenik B."/>
            <person name="Pazour G.J."/>
            <person name="Richardson P.M."/>
            <person name="Rynearson T.A."/>
            <person name="Saito M.A."/>
            <person name="Schwartz D.C."/>
            <person name="Thamatrakoln K."/>
            <person name="Valentin K."/>
            <person name="Vardi A."/>
            <person name="Wilkerson F.P."/>
            <person name="Rokhsar D.S."/>
        </authorList>
    </citation>
    <scope>NUCLEOTIDE SEQUENCE [LARGE SCALE GENOMIC DNA]</scope>
    <source>
        <strain evidence="2 3">CCMP1335</strain>
    </source>
</reference>
<dbReference type="AlphaFoldDB" id="B5YP94"/>
<dbReference type="RefSeq" id="XP_002296044.1">
    <property type="nucleotide sequence ID" value="XM_002296008.1"/>
</dbReference>